<keyword evidence="10" id="KW-0808">Transferase</keyword>
<feature type="domain" description="B30.2/SPRY" evidence="9">
    <location>
        <begin position="832"/>
        <end position="1017"/>
    </location>
</feature>
<gene>
    <name evidence="10" type="ORF">DdX_09889</name>
</gene>
<dbReference type="EMBL" id="JAKKPZ010000020">
    <property type="protein sequence ID" value="KAI1711928.1"/>
    <property type="molecule type" value="Genomic_DNA"/>
</dbReference>
<dbReference type="InterPro" id="IPR053835">
    <property type="entry name" value="ASH2L-like_WH"/>
</dbReference>
<dbReference type="InterPro" id="IPR011011">
    <property type="entry name" value="Znf_FYVE_PHD"/>
</dbReference>
<organism evidence="10 11">
    <name type="scientific">Ditylenchus destructor</name>
    <dbReference type="NCBI Taxonomy" id="166010"/>
    <lineage>
        <taxon>Eukaryota</taxon>
        <taxon>Metazoa</taxon>
        <taxon>Ecdysozoa</taxon>
        <taxon>Nematoda</taxon>
        <taxon>Chromadorea</taxon>
        <taxon>Rhabditida</taxon>
        <taxon>Tylenchina</taxon>
        <taxon>Tylenchomorpha</taxon>
        <taxon>Sphaerularioidea</taxon>
        <taxon>Anguinidae</taxon>
        <taxon>Anguininae</taxon>
        <taxon>Ditylenchus</taxon>
    </lineage>
</organism>
<comment type="caution">
    <text evidence="10">The sequence shown here is derived from an EMBL/GenBank/DDBJ whole genome shotgun (WGS) entry which is preliminary data.</text>
</comment>
<dbReference type="PANTHER" id="PTHR10598:SF0">
    <property type="entry name" value="SET1_ASH2 HISTONE METHYLTRANSFERASE COMPLEX SUBUNIT ASH2"/>
    <property type="match status" value="1"/>
</dbReference>
<sequence>MISHFRVNQRKRMENKTELNGIKSLLHLILADGRSTSSTEWQHPCLPIRVFGVIQHIEEQKANEFSVYLERDPRDVFEFNNELNNFYAEEPNRRPIFKEQEQHNLTADGGARSDEEPNLPNNSRSTIFTIDVGRLVTVPQENLFDINSQFLGGTLDYAFALRCHCPEEEISRFLKFPPLSNFHRNELVELIILTHKEPCLAVVGSARRYSDRINLDDIRAISNGHNSIADMSSNFPRITTHYLMGEVDAKKVEEQLRRISELKEKLAPIYRSLEKHSNEWRKLFDSEDSNLSVDFEPSIRVVWVENDEFEELKENRAQLENENLDLRTRCNRLELNINRLQSERNLLDFEYSNSLSECKNLQQQVISLSSEIKHAQQCLRDKDEIYEFMKEKFDEMETTWNISEREIGELSKQQNTQLIDATTETTNYDVHINSTLCNGKTSHVNAGYMDSSNNSGIKRTSSMRWKFLGVLFLTVCMIFAMLNSMQFSSSKNPPLFHNGMMLVPWQWNIFDTDFSISLMPMRPKRHPKPENSPTPTPSQESPKSPATVCYCNGVRQLGELEINCNVCKRWFHARCFKDLKDFYALPFMVSYVFKCHDCDPDKKENWALKQPNFSHMCVMALANMTYNYFKEKCEGESDLSASISAACQENTKYFNVEDEVIPYFDENWENITPFARRTKTTWHQTILKTLSKETDLFVADPNNETSFALKERDLFTIGPQHEAVKLIGKRPAQIQAPSAIPAPSAPRESAEKSESEPPENGPKTRGSSKRKTLESFTTPGLKKSKTESDFSAVQIDGLNTVVGFPFNREGYRYYLVEKDLTVPNRLMFDSAEDPSTTRTIPSHFYRVVNSSTVTFSPNDRAHQLKLSDDRFTVTGFEGYSMARATHGVSRGSWYFEVEFVSQPNDSHTRIGWSQPYAVLQACLGYGKFSYSWRSKKGTVFHDARGISYTKEDYKQNDVLGCLIVLPQNDGRQPLPEGFTFSDFLPPSFKDLNLIDFKHNLFFEEKEEIAQALKKLKPMPGSRLEFFLNGVSCGTAFSDIYAGYYYPAVSLFRNATVRCNFGPIFKYPPPGLKSAAKIESLTDVGDAILPMSERAEQIHVEQCLADMLYMVCEEEEINRRNAEFFEIA</sequence>
<comment type="subcellular location">
    <subcellularLocation>
        <location evidence="1">Nucleus</location>
    </subcellularLocation>
</comment>
<dbReference type="InterPro" id="IPR037353">
    <property type="entry name" value="ASH2"/>
</dbReference>
<dbReference type="InterPro" id="IPR049455">
    <property type="entry name" value="ASH2-like_PHD"/>
</dbReference>
<dbReference type="Pfam" id="PF00622">
    <property type="entry name" value="SPRY"/>
    <property type="match status" value="1"/>
</dbReference>
<dbReference type="PROSITE" id="PS50188">
    <property type="entry name" value="B302_SPRY"/>
    <property type="match status" value="1"/>
</dbReference>
<dbReference type="PANTHER" id="PTHR10598">
    <property type="entry name" value="SET1/ASH2 HISTONE METHYLTRANSFERASE COMPLEX SUBUNIT ASH2"/>
    <property type="match status" value="1"/>
</dbReference>
<dbReference type="Pfam" id="PF21257">
    <property type="entry name" value="PHD_ash2p_like"/>
    <property type="match status" value="1"/>
</dbReference>
<keyword evidence="8" id="KW-0472">Membrane</keyword>
<feature type="region of interest" description="Disordered" evidence="7">
    <location>
        <begin position="731"/>
        <end position="784"/>
    </location>
</feature>
<keyword evidence="6" id="KW-0175">Coiled coil</keyword>
<evidence type="ECO:0000256" key="2">
    <source>
        <dbReference type="ARBA" id="ARBA00022723"/>
    </source>
</evidence>
<dbReference type="SMART" id="SM00449">
    <property type="entry name" value="SPRY"/>
    <property type="match status" value="1"/>
</dbReference>
<feature type="coiled-coil region" evidence="6">
    <location>
        <begin position="302"/>
        <end position="350"/>
    </location>
</feature>
<dbReference type="Proteomes" id="UP001201812">
    <property type="component" value="Unassembled WGS sequence"/>
</dbReference>
<evidence type="ECO:0000256" key="1">
    <source>
        <dbReference type="ARBA" id="ARBA00004123"/>
    </source>
</evidence>
<keyword evidence="3" id="KW-0863">Zinc-finger</keyword>
<keyword evidence="8" id="KW-0812">Transmembrane</keyword>
<evidence type="ECO:0000313" key="11">
    <source>
        <dbReference type="Proteomes" id="UP001201812"/>
    </source>
</evidence>
<dbReference type="InterPro" id="IPR043136">
    <property type="entry name" value="B30.2/SPRY_sf"/>
</dbReference>
<dbReference type="CDD" id="cd12872">
    <property type="entry name" value="SPRY_Ash2"/>
    <property type="match status" value="1"/>
</dbReference>
<dbReference type="InterPro" id="IPR001870">
    <property type="entry name" value="B30.2/SPRY"/>
</dbReference>
<evidence type="ECO:0000256" key="7">
    <source>
        <dbReference type="SAM" id="MobiDB-lite"/>
    </source>
</evidence>
<keyword evidence="10" id="KW-0489">Methyltransferase</keyword>
<dbReference type="InterPro" id="IPR013320">
    <property type="entry name" value="ConA-like_dom_sf"/>
</dbReference>
<evidence type="ECO:0000256" key="6">
    <source>
        <dbReference type="SAM" id="Coils"/>
    </source>
</evidence>
<evidence type="ECO:0000256" key="5">
    <source>
        <dbReference type="ARBA" id="ARBA00023242"/>
    </source>
</evidence>
<dbReference type="InterPro" id="IPR003877">
    <property type="entry name" value="SPRY_dom"/>
</dbReference>
<name>A0AAD4N1M0_9BILA</name>
<dbReference type="SUPFAM" id="SSF49899">
    <property type="entry name" value="Concanavalin A-like lectins/glucanases"/>
    <property type="match status" value="1"/>
</dbReference>
<dbReference type="GO" id="GO:0008270">
    <property type="term" value="F:zinc ion binding"/>
    <property type="evidence" value="ECO:0007669"/>
    <property type="project" value="UniProtKB-KW"/>
</dbReference>
<dbReference type="Gene3D" id="2.60.120.920">
    <property type="match status" value="1"/>
</dbReference>
<evidence type="ECO:0000313" key="10">
    <source>
        <dbReference type="EMBL" id="KAI1711928.1"/>
    </source>
</evidence>
<feature type="compositionally biased region" description="Low complexity" evidence="7">
    <location>
        <begin position="731"/>
        <end position="747"/>
    </location>
</feature>
<reference evidence="10" key="1">
    <citation type="submission" date="2022-01" db="EMBL/GenBank/DDBJ databases">
        <title>Genome Sequence Resource for Two Populations of Ditylenchus destructor, the Migratory Endoparasitic Phytonematode.</title>
        <authorList>
            <person name="Zhang H."/>
            <person name="Lin R."/>
            <person name="Xie B."/>
        </authorList>
    </citation>
    <scope>NUCLEOTIDE SEQUENCE</scope>
    <source>
        <strain evidence="10">BazhouSP</strain>
    </source>
</reference>
<evidence type="ECO:0000256" key="4">
    <source>
        <dbReference type="ARBA" id="ARBA00022833"/>
    </source>
</evidence>
<dbReference type="GO" id="GO:0008168">
    <property type="term" value="F:methyltransferase activity"/>
    <property type="evidence" value="ECO:0007669"/>
    <property type="project" value="UniProtKB-KW"/>
</dbReference>
<evidence type="ECO:0000256" key="8">
    <source>
        <dbReference type="SAM" id="Phobius"/>
    </source>
</evidence>
<keyword evidence="4" id="KW-0862">Zinc</keyword>
<keyword evidence="5" id="KW-0539">Nucleus</keyword>
<protein>
    <submittedName>
        <fullName evidence="10">Set1/Ash2 histone methyltransferase complex subunit ash-2</fullName>
    </submittedName>
</protein>
<proteinExistence type="predicted"/>
<keyword evidence="8" id="KW-1133">Transmembrane helix</keyword>
<feature type="region of interest" description="Disordered" evidence="7">
    <location>
        <begin position="521"/>
        <end position="545"/>
    </location>
</feature>
<dbReference type="GO" id="GO:0000976">
    <property type="term" value="F:transcription cis-regulatory region binding"/>
    <property type="evidence" value="ECO:0007669"/>
    <property type="project" value="TreeGrafter"/>
</dbReference>
<keyword evidence="2" id="KW-0479">Metal-binding</keyword>
<dbReference type="Gene3D" id="3.90.980.20">
    <property type="match status" value="1"/>
</dbReference>
<dbReference type="GO" id="GO:0048188">
    <property type="term" value="C:Set1C/COMPASS complex"/>
    <property type="evidence" value="ECO:0007669"/>
    <property type="project" value="InterPro"/>
</dbReference>
<evidence type="ECO:0000259" key="9">
    <source>
        <dbReference type="PROSITE" id="PS50188"/>
    </source>
</evidence>
<dbReference type="GO" id="GO:0032259">
    <property type="term" value="P:methylation"/>
    <property type="evidence" value="ECO:0007669"/>
    <property type="project" value="UniProtKB-KW"/>
</dbReference>
<evidence type="ECO:0000256" key="3">
    <source>
        <dbReference type="ARBA" id="ARBA00022771"/>
    </source>
</evidence>
<accession>A0AAD4N1M0</accession>
<dbReference type="Pfam" id="PF21198">
    <property type="entry name" value="ASH2L-like_WH"/>
    <property type="match status" value="1"/>
</dbReference>
<dbReference type="SUPFAM" id="SSF57903">
    <property type="entry name" value="FYVE/PHD zinc finger"/>
    <property type="match status" value="1"/>
</dbReference>
<dbReference type="AlphaFoldDB" id="A0AAD4N1M0"/>
<feature type="transmembrane region" description="Helical" evidence="8">
    <location>
        <begin position="467"/>
        <end position="485"/>
    </location>
</feature>
<keyword evidence="11" id="KW-1185">Reference proteome</keyword>